<evidence type="ECO:0000313" key="1">
    <source>
        <dbReference type="EMBL" id="EJZ50279.1"/>
    </source>
</evidence>
<reference evidence="1 2" key="1">
    <citation type="submission" date="2010-03" db="EMBL/GenBank/DDBJ databases">
        <authorList>
            <consortium name="The Broad Institute Genome Sequencing Platform"/>
            <person name="Ward D."/>
            <person name="Earl A."/>
            <person name="Feldgarden M."/>
            <person name="Gevers D."/>
            <person name="Young S."/>
            <person name="Zeng Q."/>
            <person name="Koehrsen M."/>
            <person name="Alvarado L."/>
            <person name="Berlin A.M."/>
            <person name="Borenstein D."/>
            <person name="Chapman S.B."/>
            <person name="Chen Z."/>
            <person name="Engels R."/>
            <person name="Freedman E."/>
            <person name="Gellesch M."/>
            <person name="Goldberg J."/>
            <person name="Griggs A."/>
            <person name="Gujja S."/>
            <person name="Heilman E.R."/>
            <person name="Heiman D.I."/>
            <person name="Hepburn T.A."/>
            <person name="Howarth C."/>
            <person name="Jen D."/>
            <person name="Larson L."/>
            <person name="Mehta T."/>
            <person name="Park D."/>
            <person name="Pearson M."/>
            <person name="Richards J."/>
            <person name="Roberts A."/>
            <person name="Saif S."/>
            <person name="Shea T.D."/>
            <person name="Shenoy N."/>
            <person name="Sisk P."/>
            <person name="Stolte C."/>
            <person name="Sykes S.N."/>
            <person name="Walk T."/>
            <person name="White J."/>
            <person name="Yandava C."/>
            <person name="Izard J."/>
            <person name="Baranova O.V."/>
            <person name="Blanton J.M."/>
            <person name="Tanner A.C."/>
            <person name="Dewhirst F."/>
            <person name="Haas B."/>
            <person name="Nusbaum C."/>
            <person name="Birren B."/>
        </authorList>
    </citation>
    <scope>NUCLEOTIDE SEQUENCE [LARGE SCALE GENOMIC DNA]</scope>
    <source>
        <strain evidence="1 2">ATCC 29453</strain>
    </source>
</reference>
<dbReference type="HOGENOM" id="CLU_213955_0_0_4"/>
<dbReference type="KEGG" id="smur:BWP33_01565"/>
<keyword evidence="1" id="KW-0808">Transferase</keyword>
<dbReference type="InterPro" id="IPR036393">
    <property type="entry name" value="AceGlu_kinase-like_sf"/>
</dbReference>
<keyword evidence="2" id="KW-1185">Reference proteome</keyword>
<name>U6Q358_9NEIS</name>
<dbReference type="Proteomes" id="UP000017813">
    <property type="component" value="Unassembled WGS sequence"/>
</dbReference>
<organism evidence="1 2">
    <name type="scientific">Simonsiella muelleri ATCC 29453</name>
    <dbReference type="NCBI Taxonomy" id="641147"/>
    <lineage>
        <taxon>Bacteria</taxon>
        <taxon>Pseudomonadati</taxon>
        <taxon>Pseudomonadota</taxon>
        <taxon>Betaproteobacteria</taxon>
        <taxon>Neisseriales</taxon>
        <taxon>Neisseriaceae</taxon>
        <taxon>Simonsiella</taxon>
    </lineage>
</organism>
<dbReference type="Gene3D" id="3.40.1160.10">
    <property type="entry name" value="Acetylglutamate kinase-like"/>
    <property type="match status" value="1"/>
</dbReference>
<dbReference type="SUPFAM" id="SSF53633">
    <property type="entry name" value="Carbamate kinase-like"/>
    <property type="match status" value="1"/>
</dbReference>
<dbReference type="STRING" id="641147.HMPREF9021_00200"/>
<dbReference type="GO" id="GO:0016301">
    <property type="term" value="F:kinase activity"/>
    <property type="evidence" value="ECO:0007669"/>
    <property type="project" value="UniProtKB-KW"/>
</dbReference>
<dbReference type="eggNOG" id="COG0548">
    <property type="taxonomic scope" value="Bacteria"/>
</dbReference>
<evidence type="ECO:0000313" key="2">
    <source>
        <dbReference type="Proteomes" id="UP000017813"/>
    </source>
</evidence>
<keyword evidence="1" id="KW-0418">Kinase</keyword>
<gene>
    <name evidence="1" type="ORF">HMPREF9021_00200</name>
</gene>
<dbReference type="EMBL" id="ADCY02000004">
    <property type="protein sequence ID" value="EJZ50279.1"/>
    <property type="molecule type" value="Genomic_DNA"/>
</dbReference>
<sequence>MLPKMTSAFELAQNDVKAAHIIDGRIPNVLLLEIFTDEGIGSMILGDAHSQAA</sequence>
<dbReference type="AlphaFoldDB" id="U6Q358"/>
<protein>
    <submittedName>
        <fullName evidence="1">Acetylglutamate kinase</fullName>
    </submittedName>
</protein>
<comment type="caution">
    <text evidence="1">The sequence shown here is derived from an EMBL/GenBank/DDBJ whole genome shotgun (WGS) entry which is preliminary data.</text>
</comment>
<proteinExistence type="predicted"/>
<reference evidence="1 2" key="2">
    <citation type="submission" date="2011-10" db="EMBL/GenBank/DDBJ databases">
        <title>The Genome Sequence of Simonsiella muelleri ATCC 29453.</title>
        <authorList>
            <consortium name="The Broad Institute Genome Sequencing Platform"/>
            <consortium name="The Broad Institute Genome Sequencing Center for Infectious Disease"/>
            <person name="Earl A."/>
            <person name="Ward D."/>
            <person name="Feldgarden M."/>
            <person name="Gevers D."/>
            <person name="Izard J."/>
            <person name="Baranova O.V."/>
            <person name="Blanton J.M."/>
            <person name="Tanner A.C."/>
            <person name="Dewhirst F."/>
            <person name="Young S.K."/>
            <person name="Zeng Q."/>
            <person name="Gargeya S."/>
            <person name="Fitzgerald M."/>
            <person name="Haas B."/>
            <person name="Abouelleil A."/>
            <person name="Alvarado L."/>
            <person name="Arachchi H.M."/>
            <person name="Berlin A."/>
            <person name="Brown A."/>
            <person name="Chapman S.B."/>
            <person name="Chen Z."/>
            <person name="Dunbar C."/>
            <person name="Freedman E."/>
            <person name="Gearin G."/>
            <person name="Goldberg J."/>
            <person name="Griggs A."/>
            <person name="Gujja S."/>
            <person name="Heiman D."/>
            <person name="Howarth C."/>
            <person name="Larson L."/>
            <person name="Lui A."/>
            <person name="MacDonald P.J.P."/>
            <person name="Montmayeur A."/>
            <person name="Murphy C."/>
            <person name="Neiman D."/>
            <person name="Pearson M."/>
            <person name="Priest M."/>
            <person name="Roberts A."/>
            <person name="Saif S."/>
            <person name="Shea T."/>
            <person name="Shenoy N."/>
            <person name="Sisk P."/>
            <person name="Stolte C."/>
            <person name="Sykes S."/>
            <person name="Wortman J."/>
            <person name="Nusbaum C."/>
            <person name="Birren B."/>
        </authorList>
    </citation>
    <scope>NUCLEOTIDE SEQUENCE [LARGE SCALE GENOMIC DNA]</scope>
    <source>
        <strain evidence="1 2">ATCC 29453</strain>
    </source>
</reference>
<accession>U6Q358</accession>